<keyword evidence="3" id="KW-1185">Reference proteome</keyword>
<protein>
    <submittedName>
        <fullName evidence="2">Uncharacterized protein</fullName>
    </submittedName>
</protein>
<evidence type="ECO:0000313" key="3">
    <source>
        <dbReference type="Proteomes" id="UP000053392"/>
    </source>
</evidence>
<feature type="compositionally biased region" description="Basic and acidic residues" evidence="1">
    <location>
        <begin position="381"/>
        <end position="404"/>
    </location>
</feature>
<dbReference type="HOGENOM" id="CLU_525808_0_0_1"/>
<feature type="region of interest" description="Disordered" evidence="1">
    <location>
        <begin position="1"/>
        <end position="51"/>
    </location>
</feature>
<feature type="compositionally biased region" description="Polar residues" evidence="1">
    <location>
        <begin position="17"/>
        <end position="26"/>
    </location>
</feature>
<reference evidence="2 3" key="1">
    <citation type="submission" date="2015-01" db="EMBL/GenBank/DDBJ databases">
        <title>The Genome Sequence of Cryptococcus gattii Ram5.</title>
        <authorList>
            <consortium name="The Broad Institute Genomics Platform"/>
            <person name="Cuomo C."/>
            <person name="Litvintseva A."/>
            <person name="Chen Y."/>
            <person name="Heitman J."/>
            <person name="Sun S."/>
            <person name="Springer D."/>
            <person name="Dromer F."/>
            <person name="Young S."/>
            <person name="Zeng Q."/>
            <person name="Gargeya S."/>
            <person name="Abouelleil A."/>
            <person name="Alvarado L."/>
            <person name="Chapman S.B."/>
            <person name="Gainer-Dewar J."/>
            <person name="Goldberg J."/>
            <person name="Griggs A."/>
            <person name="Gujja S."/>
            <person name="Hansen M."/>
            <person name="Howarth C."/>
            <person name="Imamovic A."/>
            <person name="Larimer J."/>
            <person name="Murphy C."/>
            <person name="Naylor J."/>
            <person name="Pearson M."/>
            <person name="Priest M."/>
            <person name="Roberts A."/>
            <person name="Saif S."/>
            <person name="Shea T."/>
            <person name="Sykes S."/>
            <person name="Wortman J."/>
            <person name="Nusbaum C."/>
            <person name="Birren B."/>
        </authorList>
    </citation>
    <scope>NUCLEOTIDE SEQUENCE [LARGE SCALE GENOMIC DNA]</scope>
    <source>
        <strain evidence="2 3">Ram5</strain>
    </source>
</reference>
<dbReference type="Proteomes" id="UP000053392">
    <property type="component" value="Unassembled WGS sequence"/>
</dbReference>
<sequence length="563" mass="64284">MVLGKRSPRKHVVESDNGFNYDTNNHSQKRRRIEFPNETASSPAHDTPRLRLSRNESVQIRVQNYIQVVHSVRPKRSRRNASRHIRPPAGYSFKPFEAIPFSEYVKEYRKNPNITLFQMPTGLFSSGYFSRRHSSKKIMGRITRYKTPPALDPSQNDPHWEDEIVLESSTRLLQPRCKDRSEAEASAKRVPRLNIITDPDRHQSQFQSLPGRLPQRKRPHLVEDACRKVPISDSVAREDTGHQTNTSPMKTAHDEMKCEKVESPSLLALPPRKTVIKDTGYWKIPQQDQLAKRINPPKKSVWPVQLRRQESIEQFPSLAFVSINLSLSISGNATQERQTLASQCLNAEDDFVDRRMMSGIDMTNYLVGRLNSHSIQSRKKRQEEREKRVQEKREALRKEKKKDTNAGVNEAVQRPSQKVSVPVTPNQSHAIIPLSHAKSSDTQGTTRSRRAVATLGLSRDLVRSSTQVRPLSAHPTPCRIGLLRRKTMLPSPSFKKNHTVIELGPVRPHPSNILATSKFCLVSIQSPFFELTRTQRPKPVHFLLNLTPSTTLEQALIPSLILH</sequence>
<feature type="region of interest" description="Disordered" evidence="1">
    <location>
        <begin position="373"/>
        <end position="422"/>
    </location>
</feature>
<gene>
    <name evidence="2" type="ORF">I313_00251</name>
</gene>
<proteinExistence type="predicted"/>
<feature type="compositionally biased region" description="Basic residues" evidence="1">
    <location>
        <begin position="1"/>
        <end position="10"/>
    </location>
</feature>
<dbReference type="EMBL" id="KN847896">
    <property type="protein sequence ID" value="KIR43409.1"/>
    <property type="molecule type" value="Genomic_DNA"/>
</dbReference>
<organism evidence="2 3">
    <name type="scientific">Cryptococcus deuterogattii Ram5</name>
    <dbReference type="NCBI Taxonomy" id="1296110"/>
    <lineage>
        <taxon>Eukaryota</taxon>
        <taxon>Fungi</taxon>
        <taxon>Dikarya</taxon>
        <taxon>Basidiomycota</taxon>
        <taxon>Agaricomycotina</taxon>
        <taxon>Tremellomycetes</taxon>
        <taxon>Tremellales</taxon>
        <taxon>Cryptococcaceae</taxon>
        <taxon>Cryptococcus</taxon>
        <taxon>Cryptococcus gattii species complex</taxon>
    </lineage>
</organism>
<name>A0A0D0VAF1_9TREE</name>
<dbReference type="AlphaFoldDB" id="A0A0D0VAF1"/>
<evidence type="ECO:0000256" key="1">
    <source>
        <dbReference type="SAM" id="MobiDB-lite"/>
    </source>
</evidence>
<dbReference type="OrthoDB" id="2572033at2759"/>
<evidence type="ECO:0000313" key="2">
    <source>
        <dbReference type="EMBL" id="KIR43409.1"/>
    </source>
</evidence>
<accession>A0A0D0VAF1</accession>